<dbReference type="AlphaFoldDB" id="A0ABD7HA59"/>
<protein>
    <submittedName>
        <fullName evidence="2">Uncharacterized protein</fullName>
    </submittedName>
</protein>
<gene>
    <name evidence="2" type="ORF">DSJ38_08705</name>
</gene>
<dbReference type="EMBL" id="QTBD01000132">
    <property type="protein sequence ID" value="REQ53200.1"/>
    <property type="molecule type" value="Genomic_DNA"/>
</dbReference>
<evidence type="ECO:0000256" key="1">
    <source>
        <dbReference type="SAM" id="MobiDB-lite"/>
    </source>
</evidence>
<feature type="compositionally biased region" description="Basic and acidic residues" evidence="1">
    <location>
        <begin position="1"/>
        <end position="11"/>
    </location>
</feature>
<dbReference type="Proteomes" id="UP000256381">
    <property type="component" value="Unassembled WGS sequence"/>
</dbReference>
<sequence>MAVEVGRDGRWRNRQPSLPHPSHWPVSGRGIVVPISARQTAGDNIKNPWVRSRLVARRWANRAPPTQRLL</sequence>
<comment type="caution">
    <text evidence="2">The sequence shown here is derived from an EMBL/GenBank/DDBJ whole genome shotgun (WGS) entry which is preliminary data.</text>
</comment>
<feature type="region of interest" description="Disordered" evidence="1">
    <location>
        <begin position="1"/>
        <end position="25"/>
    </location>
</feature>
<organism evidence="2 3">
    <name type="scientific">Mycobacterium tuberculosis</name>
    <dbReference type="NCBI Taxonomy" id="1773"/>
    <lineage>
        <taxon>Bacteria</taxon>
        <taxon>Bacillati</taxon>
        <taxon>Actinomycetota</taxon>
        <taxon>Actinomycetes</taxon>
        <taxon>Mycobacteriales</taxon>
        <taxon>Mycobacteriaceae</taxon>
        <taxon>Mycobacterium</taxon>
        <taxon>Mycobacterium tuberculosis complex</taxon>
    </lineage>
</organism>
<evidence type="ECO:0000313" key="3">
    <source>
        <dbReference type="Proteomes" id="UP000256381"/>
    </source>
</evidence>
<reference evidence="2 3" key="1">
    <citation type="journal article" date="2017" name="N. Engl. J. Med.">
        <title>Transmission of Extensively Drug-Resistant Tuberculosis in South Africa.</title>
        <authorList>
            <person name="Shah N.S."/>
            <person name="Auld S.C."/>
            <person name="Brust J.C."/>
            <person name="Mathema B."/>
            <person name="Ismail N."/>
            <person name="Moodley P."/>
            <person name="Mlisana K."/>
            <person name="Allana S."/>
            <person name="Campbell A."/>
            <person name="Mthiyane T."/>
            <person name="Morris N."/>
            <person name="Mpangase P."/>
            <person name="van der Meulen H."/>
            <person name="Omar S.V."/>
            <person name="Brown T.S."/>
            <person name="Narechania A."/>
            <person name="Shaskina E."/>
            <person name="Kapwata T."/>
            <person name="Kreiswirth B."/>
            <person name="Gandhi N.R."/>
        </authorList>
    </citation>
    <scope>NUCLEOTIDE SEQUENCE [LARGE SCALE GENOMIC DNA]</scope>
    <source>
        <strain evidence="2 3">32301_S10</strain>
    </source>
</reference>
<name>A0ABD7HA59_MYCTX</name>
<evidence type="ECO:0000313" key="2">
    <source>
        <dbReference type="EMBL" id="REQ53200.1"/>
    </source>
</evidence>
<accession>A0ABD7HA59</accession>
<proteinExistence type="predicted"/>